<evidence type="ECO:0000256" key="1">
    <source>
        <dbReference type="ARBA" id="ARBA00007409"/>
    </source>
</evidence>
<dbReference type="Pfam" id="PF00043">
    <property type="entry name" value="GST_C"/>
    <property type="match status" value="1"/>
</dbReference>
<evidence type="ECO:0000259" key="4">
    <source>
        <dbReference type="PROSITE" id="PS50405"/>
    </source>
</evidence>
<dbReference type="AlphaFoldDB" id="A0A9P5NKL8"/>
<dbReference type="Pfam" id="PF02798">
    <property type="entry name" value="GST_N"/>
    <property type="match status" value="1"/>
</dbReference>
<dbReference type="InterPro" id="IPR010987">
    <property type="entry name" value="Glutathione-S-Trfase_C-like"/>
</dbReference>
<dbReference type="InterPro" id="IPR040079">
    <property type="entry name" value="Glutathione_S-Trfase"/>
</dbReference>
<dbReference type="SUPFAM" id="SSF47616">
    <property type="entry name" value="GST C-terminal domain-like"/>
    <property type="match status" value="1"/>
</dbReference>
<dbReference type="PANTHER" id="PTHR44051">
    <property type="entry name" value="GLUTATHIONE S-TRANSFERASE-RELATED"/>
    <property type="match status" value="1"/>
</dbReference>
<dbReference type="OrthoDB" id="422574at2759"/>
<dbReference type="InterPro" id="IPR004046">
    <property type="entry name" value="GST_C"/>
</dbReference>
<evidence type="ECO:0000313" key="6">
    <source>
        <dbReference type="Proteomes" id="UP000724874"/>
    </source>
</evidence>
<dbReference type="Proteomes" id="UP000724874">
    <property type="component" value="Unassembled WGS sequence"/>
</dbReference>
<evidence type="ECO:0000313" key="5">
    <source>
        <dbReference type="EMBL" id="KAF8889205.1"/>
    </source>
</evidence>
<dbReference type="InterPro" id="IPR004045">
    <property type="entry name" value="Glutathione_S-Trfase_N"/>
</dbReference>
<feature type="domain" description="GST N-terminal" evidence="3">
    <location>
        <begin position="51"/>
        <end position="145"/>
    </location>
</feature>
<dbReference type="Gene3D" id="3.40.30.10">
    <property type="entry name" value="Glutaredoxin"/>
    <property type="match status" value="1"/>
</dbReference>
<feature type="domain" description="GST C-terminal" evidence="4">
    <location>
        <begin position="154"/>
        <end position="258"/>
    </location>
</feature>
<dbReference type="PROSITE" id="PS50404">
    <property type="entry name" value="GST_NTER"/>
    <property type="match status" value="1"/>
</dbReference>
<dbReference type="PROSITE" id="PS50405">
    <property type="entry name" value="GST_CTER"/>
    <property type="match status" value="1"/>
</dbReference>
<accession>A0A9P5NKL8</accession>
<sequence>MFKQVTLTRRLLPILSHPIPSTRTHRYHPHPHPHFIPSHHSHHRPITMSTEPAIVHYTAKTPNGSCTSIFLSALRSAYPSQPDLQSYQIIPMSGSHPSDHNYVKAPWFLAVNPNGRLPAVTVRGFRVFETSAILCYLAEVYDVRREFSFDPGREGREYGEMMQWLFFTHGGIGPMQGQAGHFVFAAPEKIEYAQKRYINETRRLYGVLEGQLKKGDKKYIVGDKLTLVDFKTFPWNLIDLAVEFPAIKDVQEGLKVGA</sequence>
<comment type="similarity">
    <text evidence="1 2">Belongs to the GST superfamily.</text>
</comment>
<dbReference type="SFLD" id="SFLDS00019">
    <property type="entry name" value="Glutathione_Transferase_(cytos"/>
    <property type="match status" value="1"/>
</dbReference>
<organism evidence="5 6">
    <name type="scientific">Gymnopilus junonius</name>
    <name type="common">Spectacular rustgill mushroom</name>
    <name type="synonym">Gymnopilus spectabilis subsp. junonius</name>
    <dbReference type="NCBI Taxonomy" id="109634"/>
    <lineage>
        <taxon>Eukaryota</taxon>
        <taxon>Fungi</taxon>
        <taxon>Dikarya</taxon>
        <taxon>Basidiomycota</taxon>
        <taxon>Agaricomycotina</taxon>
        <taxon>Agaricomycetes</taxon>
        <taxon>Agaricomycetidae</taxon>
        <taxon>Agaricales</taxon>
        <taxon>Agaricineae</taxon>
        <taxon>Hymenogastraceae</taxon>
        <taxon>Gymnopilus</taxon>
    </lineage>
</organism>
<reference evidence="5" key="1">
    <citation type="submission" date="2020-11" db="EMBL/GenBank/DDBJ databases">
        <authorList>
            <consortium name="DOE Joint Genome Institute"/>
            <person name="Ahrendt S."/>
            <person name="Riley R."/>
            <person name="Andreopoulos W."/>
            <person name="LaButti K."/>
            <person name="Pangilinan J."/>
            <person name="Ruiz-duenas F.J."/>
            <person name="Barrasa J.M."/>
            <person name="Sanchez-Garcia M."/>
            <person name="Camarero S."/>
            <person name="Miyauchi S."/>
            <person name="Serrano A."/>
            <person name="Linde D."/>
            <person name="Babiker R."/>
            <person name="Drula E."/>
            <person name="Ayuso-Fernandez I."/>
            <person name="Pacheco R."/>
            <person name="Padilla G."/>
            <person name="Ferreira P."/>
            <person name="Barriuso J."/>
            <person name="Kellner H."/>
            <person name="Castanera R."/>
            <person name="Alfaro M."/>
            <person name="Ramirez L."/>
            <person name="Pisabarro A.G."/>
            <person name="Kuo A."/>
            <person name="Tritt A."/>
            <person name="Lipzen A."/>
            <person name="He G."/>
            <person name="Yan M."/>
            <person name="Ng V."/>
            <person name="Cullen D."/>
            <person name="Martin F."/>
            <person name="Rosso M.-N."/>
            <person name="Henrissat B."/>
            <person name="Hibbett D."/>
            <person name="Martinez A.T."/>
            <person name="Grigoriev I.V."/>
        </authorList>
    </citation>
    <scope>NUCLEOTIDE SEQUENCE</scope>
    <source>
        <strain evidence="5">AH 44721</strain>
    </source>
</reference>
<dbReference type="SFLD" id="SFLDG00358">
    <property type="entry name" value="Main_(cytGST)"/>
    <property type="match status" value="1"/>
</dbReference>
<name>A0A9P5NKL8_GYMJU</name>
<evidence type="ECO:0000259" key="3">
    <source>
        <dbReference type="PROSITE" id="PS50404"/>
    </source>
</evidence>
<dbReference type="PANTHER" id="PTHR44051:SF8">
    <property type="entry name" value="GLUTATHIONE S-TRANSFERASE GSTA"/>
    <property type="match status" value="1"/>
</dbReference>
<proteinExistence type="inferred from homology"/>
<keyword evidence="6" id="KW-1185">Reference proteome</keyword>
<gene>
    <name evidence="5" type="ORF">CPB84DRAFT_1785905</name>
</gene>
<dbReference type="SUPFAM" id="SSF52833">
    <property type="entry name" value="Thioredoxin-like"/>
    <property type="match status" value="1"/>
</dbReference>
<comment type="caution">
    <text evidence="5">The sequence shown here is derived from an EMBL/GenBank/DDBJ whole genome shotgun (WGS) entry which is preliminary data.</text>
</comment>
<evidence type="ECO:0000256" key="2">
    <source>
        <dbReference type="RuleBase" id="RU003494"/>
    </source>
</evidence>
<dbReference type="InterPro" id="IPR036249">
    <property type="entry name" value="Thioredoxin-like_sf"/>
</dbReference>
<protein>
    <submittedName>
        <fullName evidence="5">Glutathione S-transferase</fullName>
    </submittedName>
</protein>
<dbReference type="Gene3D" id="1.20.1050.10">
    <property type="match status" value="1"/>
</dbReference>
<dbReference type="InterPro" id="IPR036282">
    <property type="entry name" value="Glutathione-S-Trfase_C_sf"/>
</dbReference>
<dbReference type="EMBL" id="JADNYJ010000081">
    <property type="protein sequence ID" value="KAF8889205.1"/>
    <property type="molecule type" value="Genomic_DNA"/>
</dbReference>